<dbReference type="RefSeq" id="WP_245955449.1">
    <property type="nucleotide sequence ID" value="NZ_JBFAIL010000001.1"/>
</dbReference>
<evidence type="ECO:0000256" key="5">
    <source>
        <dbReference type="ARBA" id="ARBA00022692"/>
    </source>
</evidence>
<name>A0A2T0NAW7_9ACTN</name>
<feature type="transmembrane region" description="Helical" evidence="8">
    <location>
        <begin position="222"/>
        <end position="240"/>
    </location>
</feature>
<dbReference type="GO" id="GO:0005886">
    <property type="term" value="C:plasma membrane"/>
    <property type="evidence" value="ECO:0007669"/>
    <property type="project" value="UniProtKB-SubCell"/>
</dbReference>
<feature type="transmembrane region" description="Helical" evidence="8">
    <location>
        <begin position="162"/>
        <end position="182"/>
    </location>
</feature>
<dbReference type="InterPro" id="IPR052017">
    <property type="entry name" value="TSUP"/>
</dbReference>
<evidence type="ECO:0000313" key="9">
    <source>
        <dbReference type="EMBL" id="PRX70139.1"/>
    </source>
</evidence>
<evidence type="ECO:0000256" key="8">
    <source>
        <dbReference type="RuleBase" id="RU363041"/>
    </source>
</evidence>
<keyword evidence="6 8" id="KW-1133">Transmembrane helix</keyword>
<comment type="subcellular location">
    <subcellularLocation>
        <location evidence="1 8">Cell membrane</location>
        <topology evidence="1 8">Multi-pass membrane protein</topology>
    </subcellularLocation>
</comment>
<comment type="caution">
    <text evidence="9">The sequence shown here is derived from an EMBL/GenBank/DDBJ whole genome shotgun (WGS) entry which is preliminary data.</text>
</comment>
<evidence type="ECO:0000256" key="4">
    <source>
        <dbReference type="ARBA" id="ARBA00022475"/>
    </source>
</evidence>
<dbReference type="Proteomes" id="UP000238312">
    <property type="component" value="Unassembled WGS sequence"/>
</dbReference>
<evidence type="ECO:0000256" key="7">
    <source>
        <dbReference type="ARBA" id="ARBA00023136"/>
    </source>
</evidence>
<evidence type="ECO:0000256" key="2">
    <source>
        <dbReference type="ARBA" id="ARBA00009142"/>
    </source>
</evidence>
<comment type="similarity">
    <text evidence="2 8">Belongs to the 4-toluene sulfonate uptake permease (TSUP) (TC 2.A.102) family.</text>
</comment>
<organism evidence="9 10">
    <name type="scientific">Nonomuraea fuscirosea</name>
    <dbReference type="NCBI Taxonomy" id="1291556"/>
    <lineage>
        <taxon>Bacteria</taxon>
        <taxon>Bacillati</taxon>
        <taxon>Actinomycetota</taxon>
        <taxon>Actinomycetes</taxon>
        <taxon>Streptosporangiales</taxon>
        <taxon>Streptosporangiaceae</taxon>
        <taxon>Nonomuraea</taxon>
    </lineage>
</organism>
<feature type="transmembrane region" description="Helical" evidence="8">
    <location>
        <begin position="188"/>
        <end position="210"/>
    </location>
</feature>
<keyword evidence="7 8" id="KW-0472">Membrane</keyword>
<keyword evidence="3" id="KW-0813">Transport</keyword>
<evidence type="ECO:0000313" key="10">
    <source>
        <dbReference type="Proteomes" id="UP000238312"/>
    </source>
</evidence>
<proteinExistence type="inferred from homology"/>
<dbReference type="PANTHER" id="PTHR30269">
    <property type="entry name" value="TRANSMEMBRANE PROTEIN YFCA"/>
    <property type="match status" value="1"/>
</dbReference>
<dbReference type="Pfam" id="PF01925">
    <property type="entry name" value="TauE"/>
    <property type="match status" value="1"/>
</dbReference>
<dbReference type="AlphaFoldDB" id="A0A2T0NAW7"/>
<dbReference type="PANTHER" id="PTHR30269:SF37">
    <property type="entry name" value="MEMBRANE TRANSPORTER PROTEIN"/>
    <property type="match status" value="1"/>
</dbReference>
<dbReference type="InterPro" id="IPR002781">
    <property type="entry name" value="TM_pro_TauE-like"/>
</dbReference>
<reference evidence="9 10" key="1">
    <citation type="submission" date="2018-03" db="EMBL/GenBank/DDBJ databases">
        <title>Genomic Encyclopedia of Type Strains, Phase III (KMG-III): the genomes of soil and plant-associated and newly described type strains.</title>
        <authorList>
            <person name="Whitman W."/>
        </authorList>
    </citation>
    <scope>NUCLEOTIDE SEQUENCE [LARGE SCALE GENOMIC DNA]</scope>
    <source>
        <strain evidence="9 10">CGMCC 4.7104</strain>
    </source>
</reference>
<keyword evidence="5 8" id="KW-0812">Transmembrane</keyword>
<keyword evidence="10" id="KW-1185">Reference proteome</keyword>
<evidence type="ECO:0000256" key="3">
    <source>
        <dbReference type="ARBA" id="ARBA00022448"/>
    </source>
</evidence>
<accession>A0A2T0NAW7</accession>
<evidence type="ECO:0000256" key="1">
    <source>
        <dbReference type="ARBA" id="ARBA00004651"/>
    </source>
</evidence>
<keyword evidence="4 8" id="KW-1003">Cell membrane</keyword>
<gene>
    <name evidence="9" type="ORF">B0I32_101226</name>
</gene>
<evidence type="ECO:0000256" key="6">
    <source>
        <dbReference type="ARBA" id="ARBA00022989"/>
    </source>
</evidence>
<dbReference type="EMBL" id="PVNG01000001">
    <property type="protein sequence ID" value="PRX70139.1"/>
    <property type="molecule type" value="Genomic_DNA"/>
</dbReference>
<feature type="transmembrane region" description="Helical" evidence="8">
    <location>
        <begin position="100"/>
        <end position="118"/>
    </location>
</feature>
<feature type="transmembrane region" description="Helical" evidence="8">
    <location>
        <begin position="72"/>
        <end position="94"/>
    </location>
</feature>
<protein>
    <recommendedName>
        <fullName evidence="8">Probable membrane transporter protein</fullName>
    </recommendedName>
</protein>
<sequence>MGDTALVLVVGGLAVFAGAIVQGGVGFGLGLVAVPVLTMLVPDLMPGAAQVVNLVLPLFTLAVEWRKVDWRGLVFAVLGRLPGSVIGGAVVVFFTVQARSLFVAVMVLLAVALTARALSVPRNGLTITSAGFVSGVTGTATGIGGPPIGLVYQSAKGPQIRATLAMFFFLSAAQSLLVLAYVDELPARALLTGAVLIVPMVLGFLVSGRLRRYLDGGRARTAVLVVAAASALALIVQNALTQGWLF</sequence>